<evidence type="ECO:0000313" key="6">
    <source>
        <dbReference type="EMBL" id="KEZ87738.1"/>
    </source>
</evidence>
<dbReference type="STRING" id="318464.IO99_04325"/>
<dbReference type="PANTHER" id="PTHR12714:SF9">
    <property type="entry name" value="PROTEIN-S-ISOPRENYLCYSTEINE O-METHYLTRANSFERASE"/>
    <property type="match status" value="1"/>
</dbReference>
<feature type="transmembrane region" description="Helical" evidence="5">
    <location>
        <begin position="6"/>
        <end position="25"/>
    </location>
</feature>
<evidence type="ECO:0000256" key="5">
    <source>
        <dbReference type="SAM" id="Phobius"/>
    </source>
</evidence>
<feature type="transmembrane region" description="Helical" evidence="5">
    <location>
        <begin position="144"/>
        <end position="171"/>
    </location>
</feature>
<evidence type="ECO:0000256" key="3">
    <source>
        <dbReference type="ARBA" id="ARBA00022989"/>
    </source>
</evidence>
<evidence type="ECO:0000313" key="7">
    <source>
        <dbReference type="Proteomes" id="UP000028542"/>
    </source>
</evidence>
<dbReference type="GO" id="GO:0012505">
    <property type="term" value="C:endomembrane system"/>
    <property type="evidence" value="ECO:0007669"/>
    <property type="project" value="UniProtKB-SubCell"/>
</dbReference>
<comment type="caution">
    <text evidence="6">The sequence shown here is derived from an EMBL/GenBank/DDBJ whole genome shotgun (WGS) entry which is preliminary data.</text>
</comment>
<dbReference type="PANTHER" id="PTHR12714">
    <property type="entry name" value="PROTEIN-S ISOPRENYLCYSTEINE O-METHYLTRANSFERASE"/>
    <property type="match status" value="1"/>
</dbReference>
<comment type="subcellular location">
    <subcellularLocation>
        <location evidence="1">Endomembrane system</location>
        <topology evidence="1">Multi-pass membrane protein</topology>
    </subcellularLocation>
</comment>
<keyword evidence="2 5" id="KW-0812">Transmembrane</keyword>
<evidence type="ECO:0008006" key="8">
    <source>
        <dbReference type="Google" id="ProtNLM"/>
    </source>
</evidence>
<dbReference type="eggNOG" id="COG2020">
    <property type="taxonomic scope" value="Bacteria"/>
</dbReference>
<dbReference type="GO" id="GO:0016740">
    <property type="term" value="F:transferase activity"/>
    <property type="evidence" value="ECO:0007669"/>
    <property type="project" value="UniProtKB-ARBA"/>
</dbReference>
<accession>A0A084JFK4</accession>
<sequence>MGLIEIVSFTLLCIFGISYMGKLIILSKKNNIKANVFGKGTKSKESLIIERFLKAMTFAGIGIWTISALFPSFTEKWFVGLGKGFTVSIIGVVITLIGVSLFILAMVFMKTSWRAGIDKSTRTSLITSGLYRFSRNPAFVGMDLMFIGAAITYANLIIVIVGLLVVVGIHLQILQEENHMEEVFKKEYNEYVNKTPRYLLF</sequence>
<dbReference type="RefSeq" id="WP_035130681.1">
    <property type="nucleotide sequence ID" value="NZ_JPMD01000008.1"/>
</dbReference>
<dbReference type="Gene3D" id="1.20.120.1630">
    <property type="match status" value="1"/>
</dbReference>
<keyword evidence="7" id="KW-1185">Reference proteome</keyword>
<feature type="transmembrane region" description="Helical" evidence="5">
    <location>
        <begin position="85"/>
        <end position="109"/>
    </location>
</feature>
<keyword evidence="3 5" id="KW-1133">Transmembrane helix</keyword>
<gene>
    <name evidence="6" type="ORF">IO99_04325</name>
</gene>
<reference evidence="6 7" key="1">
    <citation type="submission" date="2014-07" db="EMBL/GenBank/DDBJ databases">
        <title>Draft genome of Clostridium sulfidigenes 113A isolated from sediments associated with methane hydrate from Krishna Godavari basin.</title>
        <authorList>
            <person name="Honkalas V.S."/>
            <person name="Dabir A.P."/>
            <person name="Arora P."/>
            <person name="Dhakephalkar P.K."/>
        </authorList>
    </citation>
    <scope>NUCLEOTIDE SEQUENCE [LARGE SCALE GENOMIC DNA]</scope>
    <source>
        <strain evidence="6 7">113A</strain>
    </source>
</reference>
<proteinExistence type="predicted"/>
<organism evidence="6 7">
    <name type="scientific">Clostridium sulfidigenes</name>
    <dbReference type="NCBI Taxonomy" id="318464"/>
    <lineage>
        <taxon>Bacteria</taxon>
        <taxon>Bacillati</taxon>
        <taxon>Bacillota</taxon>
        <taxon>Clostridia</taxon>
        <taxon>Eubacteriales</taxon>
        <taxon>Clostridiaceae</taxon>
        <taxon>Clostridium</taxon>
    </lineage>
</organism>
<evidence type="ECO:0000256" key="1">
    <source>
        <dbReference type="ARBA" id="ARBA00004127"/>
    </source>
</evidence>
<name>A0A084JFK4_9CLOT</name>
<evidence type="ECO:0000256" key="4">
    <source>
        <dbReference type="ARBA" id="ARBA00023136"/>
    </source>
</evidence>
<dbReference type="Proteomes" id="UP000028542">
    <property type="component" value="Unassembled WGS sequence"/>
</dbReference>
<feature type="transmembrane region" description="Helical" evidence="5">
    <location>
        <begin position="52"/>
        <end position="73"/>
    </location>
</feature>
<dbReference type="EMBL" id="JPMD01000008">
    <property type="protein sequence ID" value="KEZ87738.1"/>
    <property type="molecule type" value="Genomic_DNA"/>
</dbReference>
<evidence type="ECO:0000256" key="2">
    <source>
        <dbReference type="ARBA" id="ARBA00022692"/>
    </source>
</evidence>
<dbReference type="Pfam" id="PF04191">
    <property type="entry name" value="PEMT"/>
    <property type="match status" value="1"/>
</dbReference>
<dbReference type="InterPro" id="IPR007318">
    <property type="entry name" value="Phopholipid_MeTrfase"/>
</dbReference>
<keyword evidence="4 5" id="KW-0472">Membrane</keyword>
<dbReference type="AlphaFoldDB" id="A0A084JFK4"/>
<protein>
    <recommendedName>
        <fullName evidence="8">Isoprenylcysteine carboxyl methyltransferase</fullName>
    </recommendedName>
</protein>